<organism evidence="2">
    <name type="scientific">Streptomyces sp. R02</name>
    <dbReference type="NCBI Taxonomy" id="3238623"/>
    <lineage>
        <taxon>Bacteria</taxon>
        <taxon>Bacillati</taxon>
        <taxon>Actinomycetota</taxon>
        <taxon>Actinomycetes</taxon>
        <taxon>Kitasatosporales</taxon>
        <taxon>Streptomycetaceae</taxon>
        <taxon>Streptomyces</taxon>
    </lineage>
</organism>
<protein>
    <submittedName>
        <fullName evidence="2">Uncharacterized protein</fullName>
    </submittedName>
</protein>
<evidence type="ECO:0000256" key="1">
    <source>
        <dbReference type="SAM" id="MobiDB-lite"/>
    </source>
</evidence>
<feature type="region of interest" description="Disordered" evidence="1">
    <location>
        <begin position="1"/>
        <end position="46"/>
    </location>
</feature>
<sequence>MDDADDIGDIGDIDDANGTDTGPPPDTRERLAHPTMKPPANLRRGL</sequence>
<name>A0AB39LKH0_9ACTN</name>
<dbReference type="EMBL" id="CP163429">
    <property type="protein sequence ID" value="XDP94630.1"/>
    <property type="molecule type" value="Genomic_DNA"/>
</dbReference>
<dbReference type="RefSeq" id="WP_369156393.1">
    <property type="nucleotide sequence ID" value="NZ_CP163429.1"/>
</dbReference>
<accession>A0AB39LKH0</accession>
<gene>
    <name evidence="2" type="ORF">AB5J57_14310</name>
</gene>
<reference evidence="2" key="1">
    <citation type="submission" date="2024-07" db="EMBL/GenBank/DDBJ databases">
        <authorList>
            <person name="Yu S.T."/>
        </authorList>
    </citation>
    <scope>NUCLEOTIDE SEQUENCE</scope>
    <source>
        <strain evidence="2">R02</strain>
    </source>
</reference>
<evidence type="ECO:0000313" key="2">
    <source>
        <dbReference type="EMBL" id="XDP94630.1"/>
    </source>
</evidence>
<proteinExistence type="predicted"/>
<dbReference type="AlphaFoldDB" id="A0AB39LKH0"/>
<feature type="compositionally biased region" description="Acidic residues" evidence="1">
    <location>
        <begin position="1"/>
        <end position="17"/>
    </location>
</feature>